<reference evidence="3" key="1">
    <citation type="journal article" date="2019" name="Int. J. Syst. Evol. Microbiol.">
        <title>The Global Catalogue of Microorganisms (GCM) 10K type strain sequencing project: providing services to taxonomists for standard genome sequencing and annotation.</title>
        <authorList>
            <consortium name="The Broad Institute Genomics Platform"/>
            <consortium name="The Broad Institute Genome Sequencing Center for Infectious Disease"/>
            <person name="Wu L."/>
            <person name="Ma J."/>
        </authorList>
    </citation>
    <scope>NUCLEOTIDE SEQUENCE [LARGE SCALE GENOMIC DNA]</scope>
    <source>
        <strain evidence="3">JCM 15591</strain>
    </source>
</reference>
<gene>
    <name evidence="2" type="ORF">GCM10009810_15840</name>
</gene>
<proteinExistence type="predicted"/>
<organism evidence="2 3">
    <name type="scientific">Nostocoides vanveenii</name>
    <dbReference type="NCBI Taxonomy" id="330835"/>
    <lineage>
        <taxon>Bacteria</taxon>
        <taxon>Bacillati</taxon>
        <taxon>Actinomycetota</taxon>
        <taxon>Actinomycetes</taxon>
        <taxon>Micrococcales</taxon>
        <taxon>Intrasporangiaceae</taxon>
        <taxon>Nostocoides</taxon>
    </lineage>
</organism>
<dbReference type="InterPro" id="IPR012337">
    <property type="entry name" value="RNaseH-like_sf"/>
</dbReference>
<dbReference type="Pfam" id="PF13683">
    <property type="entry name" value="rve_3"/>
    <property type="match status" value="1"/>
</dbReference>
<name>A0ABP4WQX6_9MICO</name>
<dbReference type="InterPro" id="IPR001584">
    <property type="entry name" value="Integrase_cat-core"/>
</dbReference>
<protein>
    <recommendedName>
        <fullName evidence="1">Integrase catalytic domain-containing protein</fullName>
    </recommendedName>
</protein>
<accession>A0ABP4WQX6</accession>
<evidence type="ECO:0000259" key="1">
    <source>
        <dbReference type="Pfam" id="PF13683"/>
    </source>
</evidence>
<sequence>MESIIGLFKTECFDTDVFHDGPWKTASDVEYATAGWVEWYNTTRLHSSFGHVPPIEHEQAHYAALTHEEQPA</sequence>
<dbReference type="Proteomes" id="UP001501475">
    <property type="component" value="Unassembled WGS sequence"/>
</dbReference>
<feature type="domain" description="Integrase catalytic" evidence="1">
    <location>
        <begin position="1"/>
        <end position="54"/>
    </location>
</feature>
<dbReference type="SUPFAM" id="SSF53098">
    <property type="entry name" value="Ribonuclease H-like"/>
    <property type="match status" value="1"/>
</dbReference>
<keyword evidence="3" id="KW-1185">Reference proteome</keyword>
<evidence type="ECO:0000313" key="3">
    <source>
        <dbReference type="Proteomes" id="UP001501475"/>
    </source>
</evidence>
<comment type="caution">
    <text evidence="2">The sequence shown here is derived from an EMBL/GenBank/DDBJ whole genome shotgun (WGS) entry which is preliminary data.</text>
</comment>
<dbReference type="EMBL" id="BAAAPN010000040">
    <property type="protein sequence ID" value="GAA1757171.1"/>
    <property type="molecule type" value="Genomic_DNA"/>
</dbReference>
<evidence type="ECO:0000313" key="2">
    <source>
        <dbReference type="EMBL" id="GAA1757171.1"/>
    </source>
</evidence>